<evidence type="ECO:0000259" key="2">
    <source>
        <dbReference type="Pfam" id="PF01321"/>
    </source>
</evidence>
<dbReference type="Pfam" id="PF01321">
    <property type="entry name" value="Creatinase_N"/>
    <property type="match status" value="1"/>
</dbReference>
<reference evidence="4" key="1">
    <citation type="journal article" date="2017" name="Appl. Environ. Microbiol.">
        <title>Genomic analysis of Calderihabitans maritimus KKC1, a thermophilic hydrogenogenic carboxydotrophic bacterium isolated from marine sediment.</title>
        <authorList>
            <person name="Omae K."/>
            <person name="Yoneda Y."/>
            <person name="Fukuyama Y."/>
            <person name="Yoshida T."/>
            <person name="Sako Y."/>
        </authorList>
    </citation>
    <scope>NUCLEOTIDE SEQUENCE [LARGE SCALE GENOMIC DNA]</scope>
    <source>
        <strain evidence="4">KKC1</strain>
    </source>
</reference>
<feature type="domain" description="Peptidase M24" evidence="1">
    <location>
        <begin position="142"/>
        <end position="346"/>
    </location>
</feature>
<dbReference type="InterPro" id="IPR029149">
    <property type="entry name" value="Creatin/AminoP/Spt16_N"/>
</dbReference>
<proteinExistence type="predicted"/>
<dbReference type="RefSeq" id="WP_088552619.1">
    <property type="nucleotide sequence ID" value="NZ_BDGJ01000003.1"/>
</dbReference>
<gene>
    <name evidence="3" type="ORF">KKC1_01830</name>
</gene>
<comment type="caution">
    <text evidence="3">The sequence shown here is derived from an EMBL/GenBank/DDBJ whole genome shotgun (WGS) entry which is preliminary data.</text>
</comment>
<dbReference type="SUPFAM" id="SSF53092">
    <property type="entry name" value="Creatinase/prolidase N-terminal domain"/>
    <property type="match status" value="1"/>
</dbReference>
<sequence>MWQERVRRIQNLMEERNLDLLFVVGRENLIYFVGTTQIECMALLIPKAGEPQAIVLWLDAAHVREKGMEVVPYYFPQETLVDKAVDCLKKAGYKAPRIGFEKYFVEFSVYEGLRKGFPAAEFINATELFYRVRSIKDEDEIEKIRKASQILCSGMEAAIKTIRPGISELEVLAEAEYTMLKAGSSGLPFRPQIVSGEKTLMSHPHSSNKVIQEGEVVVVHIGATYEGYCSKMCRTVALGDIPPEQERTYELLLQAQEAAIGKLRDGVTSEQVDAAAREVIAKAGFEKAFLTYIGYGVGLRQSEFYPIIGKGRKEVIQKKMVVDLLLPTIYKKGIGGPRITDTILVKDDGAEILTNYPRELIRI</sequence>
<protein>
    <submittedName>
        <fullName evidence="3">Peptidase M24</fullName>
    </submittedName>
</protein>
<dbReference type="Gene3D" id="3.40.350.10">
    <property type="entry name" value="Creatinase/prolidase N-terminal domain"/>
    <property type="match status" value="1"/>
</dbReference>
<dbReference type="SUPFAM" id="SSF55920">
    <property type="entry name" value="Creatinase/aminopeptidase"/>
    <property type="match status" value="1"/>
</dbReference>
<name>A0A1Z5HNX8_9FIRM</name>
<feature type="domain" description="Creatinase N-terminal" evidence="2">
    <location>
        <begin position="5"/>
        <end position="135"/>
    </location>
</feature>
<dbReference type="InterPro" id="IPR000587">
    <property type="entry name" value="Creatinase_N"/>
</dbReference>
<keyword evidence="4" id="KW-1185">Reference proteome</keyword>
<dbReference type="PANTHER" id="PTHR46112">
    <property type="entry name" value="AMINOPEPTIDASE"/>
    <property type="match status" value="1"/>
</dbReference>
<evidence type="ECO:0000313" key="4">
    <source>
        <dbReference type="Proteomes" id="UP000197032"/>
    </source>
</evidence>
<evidence type="ECO:0000259" key="1">
    <source>
        <dbReference type="Pfam" id="PF00557"/>
    </source>
</evidence>
<organism evidence="3 4">
    <name type="scientific">Calderihabitans maritimus</name>
    <dbReference type="NCBI Taxonomy" id="1246530"/>
    <lineage>
        <taxon>Bacteria</taxon>
        <taxon>Bacillati</taxon>
        <taxon>Bacillota</taxon>
        <taxon>Clostridia</taxon>
        <taxon>Neomoorellales</taxon>
        <taxon>Calderihabitantaceae</taxon>
        <taxon>Calderihabitans</taxon>
    </lineage>
</organism>
<dbReference type="AlphaFoldDB" id="A0A1Z5HNX8"/>
<dbReference type="Gene3D" id="3.90.230.10">
    <property type="entry name" value="Creatinase/methionine aminopeptidase superfamily"/>
    <property type="match status" value="1"/>
</dbReference>
<dbReference type="Pfam" id="PF00557">
    <property type="entry name" value="Peptidase_M24"/>
    <property type="match status" value="1"/>
</dbReference>
<accession>A0A1Z5HNX8</accession>
<dbReference type="Proteomes" id="UP000197032">
    <property type="component" value="Unassembled WGS sequence"/>
</dbReference>
<dbReference type="InterPro" id="IPR050659">
    <property type="entry name" value="Peptidase_M24B"/>
</dbReference>
<evidence type="ECO:0000313" key="3">
    <source>
        <dbReference type="EMBL" id="GAW91021.1"/>
    </source>
</evidence>
<dbReference type="InterPro" id="IPR036005">
    <property type="entry name" value="Creatinase/aminopeptidase-like"/>
</dbReference>
<dbReference type="OrthoDB" id="9806388at2"/>
<dbReference type="EMBL" id="BDGJ01000003">
    <property type="protein sequence ID" value="GAW91021.1"/>
    <property type="molecule type" value="Genomic_DNA"/>
</dbReference>
<dbReference type="InterPro" id="IPR000994">
    <property type="entry name" value="Pept_M24"/>
</dbReference>
<dbReference type="PANTHER" id="PTHR46112:SF2">
    <property type="entry name" value="XAA-PRO AMINOPEPTIDASE P-RELATED"/>
    <property type="match status" value="1"/>
</dbReference>